<evidence type="ECO:0000313" key="2">
    <source>
        <dbReference type="Proteomes" id="UP001558613"/>
    </source>
</evidence>
<dbReference type="Proteomes" id="UP001558613">
    <property type="component" value="Unassembled WGS sequence"/>
</dbReference>
<dbReference type="EMBL" id="JAYMGO010000003">
    <property type="protein sequence ID" value="KAL1279585.1"/>
    <property type="molecule type" value="Genomic_DNA"/>
</dbReference>
<organism evidence="1 2">
    <name type="scientific">Cirrhinus molitorella</name>
    <name type="common">mud carp</name>
    <dbReference type="NCBI Taxonomy" id="172907"/>
    <lineage>
        <taxon>Eukaryota</taxon>
        <taxon>Metazoa</taxon>
        <taxon>Chordata</taxon>
        <taxon>Craniata</taxon>
        <taxon>Vertebrata</taxon>
        <taxon>Euteleostomi</taxon>
        <taxon>Actinopterygii</taxon>
        <taxon>Neopterygii</taxon>
        <taxon>Teleostei</taxon>
        <taxon>Ostariophysi</taxon>
        <taxon>Cypriniformes</taxon>
        <taxon>Cyprinidae</taxon>
        <taxon>Labeoninae</taxon>
        <taxon>Labeonini</taxon>
        <taxon>Cirrhinus</taxon>
    </lineage>
</organism>
<comment type="caution">
    <text evidence="1">The sequence shown here is derived from an EMBL/GenBank/DDBJ whole genome shotgun (WGS) entry which is preliminary data.</text>
</comment>
<accession>A0ABR3NRC6</accession>
<gene>
    <name evidence="1" type="ORF">QQF64_026258</name>
</gene>
<name>A0ABR3NRC6_9TELE</name>
<reference evidence="1 2" key="1">
    <citation type="submission" date="2023-09" db="EMBL/GenBank/DDBJ databases">
        <authorList>
            <person name="Wang M."/>
        </authorList>
    </citation>
    <scope>NUCLEOTIDE SEQUENCE [LARGE SCALE GENOMIC DNA]</scope>
    <source>
        <strain evidence="1">GT-2023</strain>
        <tissue evidence="1">Liver</tissue>
    </source>
</reference>
<protein>
    <submittedName>
        <fullName evidence="1">Uncharacterized protein</fullName>
    </submittedName>
</protein>
<proteinExistence type="predicted"/>
<keyword evidence="2" id="KW-1185">Reference proteome</keyword>
<evidence type="ECO:0000313" key="1">
    <source>
        <dbReference type="EMBL" id="KAL1279585.1"/>
    </source>
</evidence>
<sequence>MVKFIGHVVDKAGIRPDPEKTAAVRECPIPTVVQETLAAEPGRQRLSDGFEYRVPADRFTLFQQFDCESLWFSQDNRLLADPVSQKLMDPVISVSSDRLLTSRCVDELRHQIHCDTSAFTLDTIFRVRNGTAVTPNSGSSDVFKGKIGFIRLHSRSDHPRIGSVNRLSELVQCPDADRHLVV</sequence>